<evidence type="ECO:0000256" key="3">
    <source>
        <dbReference type="ARBA" id="ARBA00023163"/>
    </source>
</evidence>
<evidence type="ECO:0000313" key="6">
    <source>
        <dbReference type="Proteomes" id="UP000680866"/>
    </source>
</evidence>
<dbReference type="InterPro" id="IPR036388">
    <property type="entry name" value="WH-like_DNA-bd_sf"/>
</dbReference>
<evidence type="ECO:0000256" key="1">
    <source>
        <dbReference type="ARBA" id="ARBA00023015"/>
    </source>
</evidence>
<dbReference type="PANTHER" id="PTHR33204">
    <property type="entry name" value="TRANSCRIPTIONAL REGULATOR, MARR FAMILY"/>
    <property type="match status" value="1"/>
</dbReference>
<evidence type="ECO:0000313" key="5">
    <source>
        <dbReference type="EMBL" id="BCJ63126.1"/>
    </source>
</evidence>
<dbReference type="PANTHER" id="PTHR33204:SF18">
    <property type="entry name" value="TRANSCRIPTIONAL REGULATORY PROTEIN"/>
    <property type="match status" value="1"/>
</dbReference>
<gene>
    <name evidence="5" type="ORF">Prubr_01470</name>
</gene>
<name>A0A810MP85_9ACTN</name>
<accession>A0A810MP85</accession>
<organism evidence="5 6">
    <name type="scientific">Polymorphospora rubra</name>
    <dbReference type="NCBI Taxonomy" id="338584"/>
    <lineage>
        <taxon>Bacteria</taxon>
        <taxon>Bacillati</taxon>
        <taxon>Actinomycetota</taxon>
        <taxon>Actinomycetes</taxon>
        <taxon>Micromonosporales</taxon>
        <taxon>Micromonosporaceae</taxon>
        <taxon>Polymorphospora</taxon>
    </lineage>
</organism>
<sequence length="134" mass="14701">MAISSADERRASARSAYLMSMASCPTHRVLDRLGDRWVSLILKELADGPRRHGELARVIAGATQKMLTQTLRALQRDGLVARSVTDSVPPRVEYRLTPLGESLLPVMAMVAEWAERHIGDINTARATYDSALSG</sequence>
<proteinExistence type="predicted"/>
<dbReference type="Proteomes" id="UP000680866">
    <property type="component" value="Chromosome"/>
</dbReference>
<dbReference type="EMBL" id="AP023359">
    <property type="protein sequence ID" value="BCJ63126.1"/>
    <property type="molecule type" value="Genomic_DNA"/>
</dbReference>
<dbReference type="Pfam" id="PF01638">
    <property type="entry name" value="HxlR"/>
    <property type="match status" value="1"/>
</dbReference>
<keyword evidence="6" id="KW-1185">Reference proteome</keyword>
<dbReference type="GO" id="GO:0003677">
    <property type="term" value="F:DNA binding"/>
    <property type="evidence" value="ECO:0007669"/>
    <property type="project" value="UniProtKB-KW"/>
</dbReference>
<keyword evidence="1" id="KW-0805">Transcription regulation</keyword>
<dbReference type="AlphaFoldDB" id="A0A810MP85"/>
<dbReference type="InterPro" id="IPR036390">
    <property type="entry name" value="WH_DNA-bd_sf"/>
</dbReference>
<dbReference type="RefSeq" id="WP_212820605.1">
    <property type="nucleotide sequence ID" value="NZ_AP023359.1"/>
</dbReference>
<protein>
    <submittedName>
        <fullName evidence="5">Transcriptional regulator</fullName>
    </submittedName>
</protein>
<evidence type="ECO:0000256" key="2">
    <source>
        <dbReference type="ARBA" id="ARBA00023125"/>
    </source>
</evidence>
<dbReference type="SUPFAM" id="SSF46785">
    <property type="entry name" value="Winged helix' DNA-binding domain"/>
    <property type="match status" value="1"/>
</dbReference>
<dbReference type="PROSITE" id="PS51118">
    <property type="entry name" value="HTH_HXLR"/>
    <property type="match status" value="1"/>
</dbReference>
<keyword evidence="2" id="KW-0238">DNA-binding</keyword>
<reference evidence="5" key="1">
    <citation type="submission" date="2020-08" db="EMBL/GenBank/DDBJ databases">
        <title>Whole genome shotgun sequence of Polymorphospora rubra NBRC 101157.</title>
        <authorList>
            <person name="Komaki H."/>
            <person name="Tamura T."/>
        </authorList>
    </citation>
    <scope>NUCLEOTIDE SEQUENCE</scope>
    <source>
        <strain evidence="5">NBRC 101157</strain>
    </source>
</reference>
<evidence type="ECO:0000259" key="4">
    <source>
        <dbReference type="PROSITE" id="PS51118"/>
    </source>
</evidence>
<dbReference type="Gene3D" id="1.10.10.10">
    <property type="entry name" value="Winged helix-like DNA-binding domain superfamily/Winged helix DNA-binding domain"/>
    <property type="match status" value="1"/>
</dbReference>
<dbReference type="InterPro" id="IPR002577">
    <property type="entry name" value="HTH_HxlR"/>
</dbReference>
<feature type="domain" description="HTH hxlR-type" evidence="4">
    <location>
        <begin position="24"/>
        <end position="122"/>
    </location>
</feature>
<dbReference type="KEGG" id="pry:Prubr_01470"/>
<keyword evidence="3" id="KW-0804">Transcription</keyword>